<dbReference type="EMBL" id="CADCVD010000005">
    <property type="protein sequence ID" value="CAA9423547.1"/>
    <property type="molecule type" value="Genomic_DNA"/>
</dbReference>
<dbReference type="EC" id="1.10.3.2" evidence="6"/>
<dbReference type="PANTHER" id="PTHR48267:SF1">
    <property type="entry name" value="BILIRUBIN OXIDASE"/>
    <property type="match status" value="1"/>
</dbReference>
<organism evidence="6">
    <name type="scientific">uncultured Rubrobacteraceae bacterium</name>
    <dbReference type="NCBI Taxonomy" id="349277"/>
    <lineage>
        <taxon>Bacteria</taxon>
        <taxon>Bacillati</taxon>
        <taxon>Actinomycetota</taxon>
        <taxon>Rubrobacteria</taxon>
        <taxon>Rubrobacterales</taxon>
        <taxon>Rubrobacteraceae</taxon>
        <taxon>environmental samples</taxon>
    </lineage>
</organism>
<dbReference type="GO" id="GO:0005507">
    <property type="term" value="F:copper ion binding"/>
    <property type="evidence" value="ECO:0007669"/>
    <property type="project" value="InterPro"/>
</dbReference>
<reference evidence="6" key="1">
    <citation type="submission" date="2020-02" db="EMBL/GenBank/DDBJ databases">
        <authorList>
            <person name="Meier V. D."/>
        </authorList>
    </citation>
    <scope>NUCLEOTIDE SEQUENCE</scope>
    <source>
        <strain evidence="6">AVDCRST_MAG37</strain>
    </source>
</reference>
<feature type="domain" description="Plastocyanin-like" evidence="5">
    <location>
        <begin position="89"/>
        <end position="221"/>
    </location>
</feature>
<dbReference type="InterPro" id="IPR011706">
    <property type="entry name" value="Cu-oxidase_C"/>
</dbReference>
<evidence type="ECO:0000256" key="3">
    <source>
        <dbReference type="SAM" id="SignalP"/>
    </source>
</evidence>
<keyword evidence="3" id="KW-0732">Signal</keyword>
<dbReference type="Pfam" id="PF07731">
    <property type="entry name" value="Cu-oxidase_2"/>
    <property type="match status" value="1"/>
</dbReference>
<keyword evidence="6" id="KW-0560">Oxidoreductase</keyword>
<evidence type="ECO:0000256" key="1">
    <source>
        <dbReference type="ARBA" id="ARBA00010609"/>
    </source>
</evidence>
<feature type="signal peptide" evidence="3">
    <location>
        <begin position="1"/>
        <end position="28"/>
    </location>
</feature>
<dbReference type="Gene3D" id="2.60.40.420">
    <property type="entry name" value="Cupredoxins - blue copper proteins"/>
    <property type="match status" value="3"/>
</dbReference>
<dbReference type="InterPro" id="IPR008972">
    <property type="entry name" value="Cupredoxin"/>
</dbReference>
<feature type="region of interest" description="Disordered" evidence="2">
    <location>
        <begin position="155"/>
        <end position="176"/>
    </location>
</feature>
<name>A0A6J4PTM4_9ACTN</name>
<dbReference type="CDD" id="cd14448">
    <property type="entry name" value="CuRO_2_BOD_CotA_like"/>
    <property type="match status" value="1"/>
</dbReference>
<evidence type="ECO:0000259" key="4">
    <source>
        <dbReference type="Pfam" id="PF07731"/>
    </source>
</evidence>
<dbReference type="PROSITE" id="PS51318">
    <property type="entry name" value="TAT"/>
    <property type="match status" value="1"/>
</dbReference>
<dbReference type="PANTHER" id="PTHR48267">
    <property type="entry name" value="CUPREDOXIN SUPERFAMILY PROTEIN"/>
    <property type="match status" value="1"/>
</dbReference>
<protein>
    <submittedName>
        <fullName evidence="6">Laccase</fullName>
        <ecNumber evidence="6">1.10.3.2</ecNumber>
    </submittedName>
</protein>
<dbReference type="AlphaFoldDB" id="A0A6J4PTM4"/>
<proteinExistence type="inferred from homology"/>
<accession>A0A6J4PTM4</accession>
<dbReference type="InterPro" id="IPR011707">
    <property type="entry name" value="Cu-oxidase-like_N"/>
</dbReference>
<gene>
    <name evidence="6" type="ORF">AVDCRST_MAG37-102</name>
</gene>
<evidence type="ECO:0000259" key="5">
    <source>
        <dbReference type="Pfam" id="PF07732"/>
    </source>
</evidence>
<evidence type="ECO:0000313" key="6">
    <source>
        <dbReference type="EMBL" id="CAA9423547.1"/>
    </source>
</evidence>
<feature type="compositionally biased region" description="Basic and acidic residues" evidence="2">
    <location>
        <begin position="158"/>
        <end position="176"/>
    </location>
</feature>
<comment type="similarity">
    <text evidence="1">Belongs to the multicopper oxidase family.</text>
</comment>
<evidence type="ECO:0000256" key="2">
    <source>
        <dbReference type="SAM" id="MobiDB-lite"/>
    </source>
</evidence>
<dbReference type="InterPro" id="IPR006311">
    <property type="entry name" value="TAT_signal"/>
</dbReference>
<dbReference type="SUPFAM" id="SSF49503">
    <property type="entry name" value="Cupredoxins"/>
    <property type="match status" value="3"/>
</dbReference>
<dbReference type="InterPro" id="IPR045087">
    <property type="entry name" value="Cu-oxidase_fam"/>
</dbReference>
<dbReference type="Pfam" id="PF07732">
    <property type="entry name" value="Cu-oxidase_3"/>
    <property type="match status" value="1"/>
</dbReference>
<feature type="domain" description="Plastocyanin-like" evidence="4">
    <location>
        <begin position="426"/>
        <end position="534"/>
    </location>
</feature>
<sequence length="535" mass="59514">MKFSRREFLKLGLAGGMALAFPFFGASACSGPGESPTGKGSTGALLRSRATLPRPFTAPLTVTKVLEPARSDASGDHYEVVQKAGRQEILPGLKTEIWGYNGTFPGPTVEARSGRSAVVRQWNELSVPVSTHLHGGKTPPGSDGYPTDLILPLGQEAQDGHSPDSPSRHFHSETHSHGFKDYEYPNAQRAATLWYHDHRMDFTGPQVWRGLAGFYIVRDEDDDALPLPKGEQDVPLMICDRSFDEDGSFLYPSLDPSLLGEPGVEDDYMEGVLGDAILVNGAPWPFMEVSNTRYRFRVLNASNARRYELALDPEPPDGSLSFVQVGSDGGLLGAPLLHRTIPISQAERFDVVVDFSRYPVGTEVTLKNRLGAGTTADVMRFRVARRERDDSTIPRQLSDMTEFDGLTESRATVERGEFRFKRISENGRTMWGINGEPFDPERMEARPELGSVEVWNLDTDAHHPIHLHLVQFKVLSRNGERPRPTDAGWKDTVDLASGEEAKVIARFDGYRGRYVFHCHNLEHEDMMMMANFEVI</sequence>
<feature type="chain" id="PRO_5026789318" evidence="3">
    <location>
        <begin position="29"/>
        <end position="535"/>
    </location>
</feature>
<dbReference type="GO" id="GO:0052716">
    <property type="term" value="F:hydroquinone:oxygen oxidoreductase activity"/>
    <property type="evidence" value="ECO:0007669"/>
    <property type="project" value="UniProtKB-EC"/>
</dbReference>
<dbReference type="PROSITE" id="PS51257">
    <property type="entry name" value="PROKAR_LIPOPROTEIN"/>
    <property type="match status" value="1"/>
</dbReference>